<evidence type="ECO:0000313" key="3">
    <source>
        <dbReference type="Proteomes" id="UP001150538"/>
    </source>
</evidence>
<evidence type="ECO:0008006" key="4">
    <source>
        <dbReference type="Google" id="ProtNLM"/>
    </source>
</evidence>
<comment type="caution">
    <text evidence="2">The sequence shown here is derived from an EMBL/GenBank/DDBJ whole genome shotgun (WGS) entry which is preliminary data.</text>
</comment>
<proteinExistence type="predicted"/>
<dbReference type="Proteomes" id="UP001150538">
    <property type="component" value="Unassembled WGS sequence"/>
</dbReference>
<dbReference type="EMBL" id="JANBPU010000367">
    <property type="protein sequence ID" value="KAJ1912212.1"/>
    <property type="molecule type" value="Genomic_DNA"/>
</dbReference>
<sequence>METLGSTIKSMLPTDAFLSLDGHTINYHCYIDDTAVCLSSMRYFLLLKSALDKYCAGSNALFNIDKTELLLVGSHPEEDIMASDISPVPDGKPIRYLGSYIGNKVDWPALARSFLAEVYQHAVKVAPLGASPAGHAHIIATYSKPKLVYISCLIPFKNALLQDTDSKIWKLLWDRSKPWLNKDILSLPTRGGGFSLPRLYHIVLSGQIQFAHRFCVFAAASAVPGSSPSPSPFWFRALIFCWLSEVCRPGSTAPLFLKQSSTISKAALLNPFVQSIDGCRIRPFTWPPALFEAFKAVAHKGCLSSASSALAPSSASSTSAPLLGLALPNLHGPDWHSLLSAARFLPEALLPLTVDSSSVVSNALRASEEETPNHLMDSVGDSSLHYH</sequence>
<keyword evidence="3" id="KW-1185">Reference proteome</keyword>
<accession>A0A9W8DPL7</accession>
<dbReference type="OrthoDB" id="2205812at2759"/>
<feature type="region of interest" description="Disordered" evidence="1">
    <location>
        <begin position="365"/>
        <end position="387"/>
    </location>
</feature>
<organism evidence="2 3">
    <name type="scientific">Mycoemilia scoparia</name>
    <dbReference type="NCBI Taxonomy" id="417184"/>
    <lineage>
        <taxon>Eukaryota</taxon>
        <taxon>Fungi</taxon>
        <taxon>Fungi incertae sedis</taxon>
        <taxon>Zoopagomycota</taxon>
        <taxon>Kickxellomycotina</taxon>
        <taxon>Kickxellomycetes</taxon>
        <taxon>Kickxellales</taxon>
        <taxon>Kickxellaceae</taxon>
        <taxon>Mycoemilia</taxon>
    </lineage>
</organism>
<dbReference type="AlphaFoldDB" id="A0A9W8DPL7"/>
<name>A0A9W8DPL7_9FUNG</name>
<reference evidence="2" key="1">
    <citation type="submission" date="2022-07" db="EMBL/GenBank/DDBJ databases">
        <title>Phylogenomic reconstructions and comparative analyses of Kickxellomycotina fungi.</title>
        <authorList>
            <person name="Reynolds N.K."/>
            <person name="Stajich J.E."/>
            <person name="Barry K."/>
            <person name="Grigoriev I.V."/>
            <person name="Crous P."/>
            <person name="Smith M.E."/>
        </authorList>
    </citation>
    <scope>NUCLEOTIDE SEQUENCE</scope>
    <source>
        <strain evidence="2">NBRC 100468</strain>
    </source>
</reference>
<evidence type="ECO:0000256" key="1">
    <source>
        <dbReference type="SAM" id="MobiDB-lite"/>
    </source>
</evidence>
<evidence type="ECO:0000313" key="2">
    <source>
        <dbReference type="EMBL" id="KAJ1912212.1"/>
    </source>
</evidence>
<protein>
    <recommendedName>
        <fullName evidence="4">Reverse transcriptase domain-containing protein</fullName>
    </recommendedName>
</protein>
<gene>
    <name evidence="2" type="ORF">H4219_005687</name>
</gene>